<evidence type="ECO:0000313" key="3">
    <source>
        <dbReference type="Proteomes" id="UP000579647"/>
    </source>
</evidence>
<name>A0A840WER3_9ACTN</name>
<dbReference type="AlphaFoldDB" id="A0A840WER3"/>
<evidence type="ECO:0000256" key="1">
    <source>
        <dbReference type="SAM" id="MobiDB-lite"/>
    </source>
</evidence>
<keyword evidence="3" id="KW-1185">Reference proteome</keyword>
<reference evidence="2 3" key="1">
    <citation type="submission" date="2020-08" db="EMBL/GenBank/DDBJ databases">
        <title>Sequencing the genomes of 1000 actinobacteria strains.</title>
        <authorList>
            <person name="Klenk H.-P."/>
        </authorList>
    </citation>
    <scope>NUCLEOTIDE SEQUENCE [LARGE SCALE GENOMIC DNA]</scope>
    <source>
        <strain evidence="2 3">DSM 44598</strain>
    </source>
</reference>
<sequence length="96" mass="10209">MEDTIPAIDCYSPDAELFDLVGHRQVSSDPDPRCRVTVLPEPAREIPLPDPIAAAAPFGVAGHLPRAERGEPSRPPVDRLPGGGHEAAPETWGPVT</sequence>
<dbReference type="Proteomes" id="UP000579647">
    <property type="component" value="Unassembled WGS sequence"/>
</dbReference>
<dbReference type="EMBL" id="JACHDO010000001">
    <property type="protein sequence ID" value="MBB5489826.1"/>
    <property type="molecule type" value="Genomic_DNA"/>
</dbReference>
<evidence type="ECO:0000313" key="2">
    <source>
        <dbReference type="EMBL" id="MBB5489826.1"/>
    </source>
</evidence>
<proteinExistence type="predicted"/>
<feature type="region of interest" description="Disordered" evidence="1">
    <location>
        <begin position="61"/>
        <end position="96"/>
    </location>
</feature>
<dbReference type="RefSeq" id="WP_184362420.1">
    <property type="nucleotide sequence ID" value="NZ_JACHDO010000001.1"/>
</dbReference>
<comment type="caution">
    <text evidence="2">The sequence shown here is derived from an EMBL/GenBank/DDBJ whole genome shotgun (WGS) entry which is preliminary data.</text>
</comment>
<protein>
    <submittedName>
        <fullName evidence="2">Uncharacterized protein</fullName>
    </submittedName>
</protein>
<organism evidence="2 3">
    <name type="scientific">Nocardiopsis metallicus</name>
    <dbReference type="NCBI Taxonomy" id="179819"/>
    <lineage>
        <taxon>Bacteria</taxon>
        <taxon>Bacillati</taxon>
        <taxon>Actinomycetota</taxon>
        <taxon>Actinomycetes</taxon>
        <taxon>Streptosporangiales</taxon>
        <taxon>Nocardiopsidaceae</taxon>
        <taxon>Nocardiopsis</taxon>
    </lineage>
</organism>
<gene>
    <name evidence="2" type="ORF">HNR07_000963</name>
</gene>
<accession>A0A840WER3</accession>